<dbReference type="InterPro" id="IPR028978">
    <property type="entry name" value="Chorismate_lyase_/UTRA_dom_sf"/>
</dbReference>
<evidence type="ECO:0000313" key="3">
    <source>
        <dbReference type="Proteomes" id="UP000070544"/>
    </source>
</evidence>
<dbReference type="OMA" id="IEKHKYG"/>
<keyword evidence="3" id="KW-1185">Reference proteome</keyword>
<evidence type="ECO:0000313" key="2">
    <source>
        <dbReference type="EMBL" id="KXS21723.1"/>
    </source>
</evidence>
<sequence length="191" mass="21071">MPNVASLTERNGDPKGVTLPNPNHLGDIFAQRETSLTLPPGFSPLERILLTANGNVQRILSAYYNSPVSVVIVRNRKIDGASNHVPPPGITSKPKNALAVFDREVRIECLGQVCCKAVSTVKILNDECLRLVDEQKVGIGQLFRYLNVLPSFALLNCGRSTGQFWRDYALTSEGVRCEIREEFPDGVFNFA</sequence>
<dbReference type="EMBL" id="KQ965732">
    <property type="protein sequence ID" value="KXS21723.1"/>
    <property type="molecule type" value="Genomic_DNA"/>
</dbReference>
<evidence type="ECO:0000256" key="1">
    <source>
        <dbReference type="SAM" id="MobiDB-lite"/>
    </source>
</evidence>
<feature type="region of interest" description="Disordered" evidence="1">
    <location>
        <begin position="1"/>
        <end position="20"/>
    </location>
</feature>
<accession>A0A139AYU2</accession>
<organism evidence="2 3">
    <name type="scientific">Gonapodya prolifera (strain JEL478)</name>
    <name type="common">Monoblepharis prolifera</name>
    <dbReference type="NCBI Taxonomy" id="1344416"/>
    <lineage>
        <taxon>Eukaryota</taxon>
        <taxon>Fungi</taxon>
        <taxon>Fungi incertae sedis</taxon>
        <taxon>Chytridiomycota</taxon>
        <taxon>Chytridiomycota incertae sedis</taxon>
        <taxon>Monoblepharidomycetes</taxon>
        <taxon>Monoblepharidales</taxon>
        <taxon>Gonapodyaceae</taxon>
        <taxon>Gonapodya</taxon>
    </lineage>
</organism>
<dbReference type="SUPFAM" id="SSF64288">
    <property type="entry name" value="Chorismate lyase-like"/>
    <property type="match status" value="1"/>
</dbReference>
<dbReference type="AlphaFoldDB" id="A0A139AYU2"/>
<proteinExistence type="predicted"/>
<reference evidence="2 3" key="1">
    <citation type="journal article" date="2015" name="Genome Biol. Evol.">
        <title>Phylogenomic analyses indicate that early fungi evolved digesting cell walls of algal ancestors of land plants.</title>
        <authorList>
            <person name="Chang Y."/>
            <person name="Wang S."/>
            <person name="Sekimoto S."/>
            <person name="Aerts A.L."/>
            <person name="Choi C."/>
            <person name="Clum A."/>
            <person name="LaButti K.M."/>
            <person name="Lindquist E.A."/>
            <person name="Yee Ngan C."/>
            <person name="Ohm R.A."/>
            <person name="Salamov A.A."/>
            <person name="Grigoriev I.V."/>
            <person name="Spatafora J.W."/>
            <person name="Berbee M.L."/>
        </authorList>
    </citation>
    <scope>NUCLEOTIDE SEQUENCE [LARGE SCALE GENOMIC DNA]</scope>
    <source>
        <strain evidence="2 3">JEL478</strain>
    </source>
</reference>
<protein>
    <submittedName>
        <fullName evidence="2">Uncharacterized protein</fullName>
    </submittedName>
</protein>
<dbReference type="OrthoDB" id="5673at2759"/>
<dbReference type="Gene3D" id="3.40.1410.10">
    <property type="entry name" value="Chorismate lyase-like"/>
    <property type="match status" value="1"/>
</dbReference>
<dbReference type="STRING" id="1344416.A0A139AYU2"/>
<name>A0A139AYU2_GONPJ</name>
<dbReference type="Proteomes" id="UP000070544">
    <property type="component" value="Unassembled WGS sequence"/>
</dbReference>
<gene>
    <name evidence="2" type="ORF">M427DRAFT_130446</name>
</gene>